<sequence length="181" mass="20523">MRRQFLRQLFSPPTSTTYGPGFQRITRHARYASTHKGKNEPVTASLNPRWLSNLRTRIGKCIMFGLTTEQAQEAGTILQEIAADWRGLVAGSEGFLTEENRRGLYRQGVVWGEMDSMGHVNNVTYVRYAESARCNWALNYANVLDPAHKANWKALLTSKDIGLILRSIKVDYKFVRPTSTS</sequence>
<dbReference type="CDD" id="cd00586">
    <property type="entry name" value="4HBT"/>
    <property type="match status" value="1"/>
</dbReference>
<dbReference type="InterPro" id="IPR029069">
    <property type="entry name" value="HotDog_dom_sf"/>
</dbReference>
<keyword evidence="2" id="KW-1185">Reference proteome</keyword>
<dbReference type="Pfam" id="PF13279">
    <property type="entry name" value="4HBT_2"/>
    <property type="match status" value="1"/>
</dbReference>
<dbReference type="EMBL" id="ML977589">
    <property type="protein sequence ID" value="KAF2000389.1"/>
    <property type="molecule type" value="Genomic_DNA"/>
</dbReference>
<dbReference type="OrthoDB" id="5538558at2759"/>
<gene>
    <name evidence="1" type="ORF">P154DRAFT_522577</name>
</gene>
<dbReference type="SUPFAM" id="SSF54637">
    <property type="entry name" value="Thioesterase/thiol ester dehydrase-isomerase"/>
    <property type="match status" value="1"/>
</dbReference>
<reference evidence="1" key="1">
    <citation type="journal article" date="2020" name="Stud. Mycol.">
        <title>101 Dothideomycetes genomes: a test case for predicting lifestyles and emergence of pathogens.</title>
        <authorList>
            <person name="Haridas S."/>
            <person name="Albert R."/>
            <person name="Binder M."/>
            <person name="Bloem J."/>
            <person name="Labutti K."/>
            <person name="Salamov A."/>
            <person name="Andreopoulos B."/>
            <person name="Baker S."/>
            <person name="Barry K."/>
            <person name="Bills G."/>
            <person name="Bluhm B."/>
            <person name="Cannon C."/>
            <person name="Castanera R."/>
            <person name="Culley D."/>
            <person name="Daum C."/>
            <person name="Ezra D."/>
            <person name="Gonzalez J."/>
            <person name="Henrissat B."/>
            <person name="Kuo A."/>
            <person name="Liang C."/>
            <person name="Lipzen A."/>
            <person name="Lutzoni F."/>
            <person name="Magnuson J."/>
            <person name="Mondo S."/>
            <person name="Nolan M."/>
            <person name="Ohm R."/>
            <person name="Pangilinan J."/>
            <person name="Park H.-J."/>
            <person name="Ramirez L."/>
            <person name="Alfaro M."/>
            <person name="Sun H."/>
            <person name="Tritt A."/>
            <person name="Yoshinaga Y."/>
            <person name="Zwiers L.-H."/>
            <person name="Turgeon B."/>
            <person name="Goodwin S."/>
            <person name="Spatafora J."/>
            <person name="Crous P."/>
            <person name="Grigoriev I."/>
        </authorList>
    </citation>
    <scope>NUCLEOTIDE SEQUENCE</scope>
    <source>
        <strain evidence="1">CBS 123094</strain>
    </source>
</reference>
<protein>
    <recommendedName>
        <fullName evidence="3">Thioesterase/thiol ester dehydrase-isomerase</fullName>
    </recommendedName>
</protein>
<evidence type="ECO:0000313" key="2">
    <source>
        <dbReference type="Proteomes" id="UP000799779"/>
    </source>
</evidence>
<accession>A0A6A5WHV1</accession>
<proteinExistence type="predicted"/>
<organism evidence="1 2">
    <name type="scientific">Amniculicola lignicola CBS 123094</name>
    <dbReference type="NCBI Taxonomy" id="1392246"/>
    <lineage>
        <taxon>Eukaryota</taxon>
        <taxon>Fungi</taxon>
        <taxon>Dikarya</taxon>
        <taxon>Ascomycota</taxon>
        <taxon>Pezizomycotina</taxon>
        <taxon>Dothideomycetes</taxon>
        <taxon>Pleosporomycetidae</taxon>
        <taxon>Pleosporales</taxon>
        <taxon>Amniculicolaceae</taxon>
        <taxon>Amniculicola</taxon>
    </lineage>
</organism>
<dbReference type="Proteomes" id="UP000799779">
    <property type="component" value="Unassembled WGS sequence"/>
</dbReference>
<dbReference type="AlphaFoldDB" id="A0A6A5WHV1"/>
<name>A0A6A5WHV1_9PLEO</name>
<dbReference type="Gene3D" id="3.10.129.10">
    <property type="entry name" value="Hotdog Thioesterase"/>
    <property type="match status" value="1"/>
</dbReference>
<evidence type="ECO:0000313" key="1">
    <source>
        <dbReference type="EMBL" id="KAF2000389.1"/>
    </source>
</evidence>
<evidence type="ECO:0008006" key="3">
    <source>
        <dbReference type="Google" id="ProtNLM"/>
    </source>
</evidence>